<proteinExistence type="predicted"/>
<feature type="transmembrane region" description="Helical" evidence="1">
    <location>
        <begin position="20"/>
        <end position="38"/>
    </location>
</feature>
<dbReference type="RefSeq" id="WP_199870211.1">
    <property type="nucleotide sequence ID" value="NZ_JAAGPU010000019.1"/>
</dbReference>
<keyword evidence="1" id="KW-1133">Transmembrane helix</keyword>
<protein>
    <submittedName>
        <fullName evidence="2">ABC transporter permease</fullName>
    </submittedName>
</protein>
<gene>
    <name evidence="2" type="ORF">G3M99_10995</name>
</gene>
<evidence type="ECO:0000313" key="2">
    <source>
        <dbReference type="EMBL" id="NEU05370.1"/>
    </source>
</evidence>
<feature type="transmembrane region" description="Helical" evidence="1">
    <location>
        <begin position="189"/>
        <end position="211"/>
    </location>
</feature>
<feature type="transmembrane region" description="Helical" evidence="1">
    <location>
        <begin position="104"/>
        <end position="135"/>
    </location>
</feature>
<feature type="transmembrane region" description="Helical" evidence="1">
    <location>
        <begin position="155"/>
        <end position="177"/>
    </location>
</feature>
<name>A0A6M0H3P8_9CLOT</name>
<feature type="transmembrane region" description="Helical" evidence="1">
    <location>
        <begin position="231"/>
        <end position="255"/>
    </location>
</feature>
<sequence length="270" mass="30967">MFKNIFIYEFEKFWWKKINILCFISIPIVVLISLKFALETNANANFTEVIFSSNMNFHISSLQEMLLTAFNLIIIIFFILSFNEEYRKGNLRLAFSRAISIKKLYIAKILVLALNIFLMLIVHFFIAIIIANIFLPKVSETALFLKEGLYSFSSVALYTIKYYFLAYLTLIAFGSIVQFFSIKCKTITTALGASIGVLFINIIYMAVIISFCNETNIDSYMSISTIYTQFNGAASFAAGITNIFLISMIIIILFFQILSYLTFISEDYLE</sequence>
<dbReference type="PANTHER" id="PTHR37305:SF1">
    <property type="entry name" value="MEMBRANE PROTEIN"/>
    <property type="match status" value="1"/>
</dbReference>
<evidence type="ECO:0000313" key="3">
    <source>
        <dbReference type="Proteomes" id="UP000481872"/>
    </source>
</evidence>
<dbReference type="PANTHER" id="PTHR37305">
    <property type="entry name" value="INTEGRAL MEMBRANE PROTEIN-RELATED"/>
    <property type="match status" value="1"/>
</dbReference>
<keyword evidence="3" id="KW-1185">Reference proteome</keyword>
<accession>A0A6M0H3P8</accession>
<comment type="caution">
    <text evidence="2">The sequence shown here is derived from an EMBL/GenBank/DDBJ whole genome shotgun (WGS) entry which is preliminary data.</text>
</comment>
<dbReference type="Proteomes" id="UP000481872">
    <property type="component" value="Unassembled WGS sequence"/>
</dbReference>
<keyword evidence="1" id="KW-0472">Membrane</keyword>
<feature type="transmembrane region" description="Helical" evidence="1">
    <location>
        <begin position="65"/>
        <end position="83"/>
    </location>
</feature>
<keyword evidence="1" id="KW-0812">Transmembrane</keyword>
<dbReference type="AlphaFoldDB" id="A0A6M0H3P8"/>
<organism evidence="2 3">
    <name type="scientific">Clostridium senegalense</name>
    <dbReference type="NCBI Taxonomy" id="1465809"/>
    <lineage>
        <taxon>Bacteria</taxon>
        <taxon>Bacillati</taxon>
        <taxon>Bacillota</taxon>
        <taxon>Clostridia</taxon>
        <taxon>Eubacteriales</taxon>
        <taxon>Clostridiaceae</taxon>
        <taxon>Clostridium</taxon>
    </lineage>
</organism>
<dbReference type="EMBL" id="JAAGPU010000019">
    <property type="protein sequence ID" value="NEU05370.1"/>
    <property type="molecule type" value="Genomic_DNA"/>
</dbReference>
<evidence type="ECO:0000256" key="1">
    <source>
        <dbReference type="SAM" id="Phobius"/>
    </source>
</evidence>
<reference evidence="2 3" key="1">
    <citation type="submission" date="2020-02" db="EMBL/GenBank/DDBJ databases">
        <title>Genome assembly of a novel Clostridium senegalense strain.</title>
        <authorList>
            <person name="Gupta T.B."/>
            <person name="Jauregui R."/>
            <person name="Maclean P."/>
            <person name="Nawarathana A."/>
            <person name="Brightwell G."/>
        </authorList>
    </citation>
    <scope>NUCLEOTIDE SEQUENCE [LARGE SCALE GENOMIC DNA]</scope>
    <source>
        <strain evidence="2 3">AGRFS4</strain>
    </source>
</reference>